<protein>
    <submittedName>
        <fullName evidence="1">Uncharacterized protein</fullName>
    </submittedName>
</protein>
<proteinExistence type="predicted"/>
<evidence type="ECO:0000313" key="1">
    <source>
        <dbReference type="EMBL" id="PZR53370.1"/>
    </source>
</evidence>
<sequence>MTTYTIRPAVAGELGPGTILDASVHPPRVKRLNYEFSDWFGDDLVTTFPCYVVTERLVHALRERGITGVEFDHVEVTRSPDFAELHTGQLPNFRWMKVTGRPGVDDLWIGENHRLCATESGLEALRTGQLDNALVEAVRD</sequence>
<dbReference type="EMBL" id="QKWH01000004">
    <property type="protein sequence ID" value="PZR53370.1"/>
    <property type="molecule type" value="Genomic_DNA"/>
</dbReference>
<accession>A0A2W5WQE0</accession>
<name>A0A2W5WQE0_9MICO</name>
<dbReference type="AlphaFoldDB" id="A0A2W5WQE0"/>
<gene>
    <name evidence="1" type="ORF">DNL40_07580</name>
</gene>
<keyword evidence="2" id="KW-1185">Reference proteome</keyword>
<comment type="caution">
    <text evidence="1">The sequence shown here is derived from an EMBL/GenBank/DDBJ whole genome shotgun (WGS) entry which is preliminary data.</text>
</comment>
<organism evidence="1 2">
    <name type="scientific">Xylanimonas oleitrophica</name>
    <dbReference type="NCBI Taxonomy" id="2607479"/>
    <lineage>
        <taxon>Bacteria</taxon>
        <taxon>Bacillati</taxon>
        <taxon>Actinomycetota</taxon>
        <taxon>Actinomycetes</taxon>
        <taxon>Micrococcales</taxon>
        <taxon>Promicromonosporaceae</taxon>
        <taxon>Xylanimonas</taxon>
    </lineage>
</organism>
<evidence type="ECO:0000313" key="2">
    <source>
        <dbReference type="Proteomes" id="UP000248783"/>
    </source>
</evidence>
<reference evidence="1 2" key="1">
    <citation type="submission" date="2018-06" db="EMBL/GenBank/DDBJ databases">
        <title>Whole genome sequencing of a novel hydrocarbon degrading bacterial strain, PW21 isolated from oil contaminated produced water sample.</title>
        <authorList>
            <person name="Nagkirti P."/>
            <person name="Shaikh A."/>
            <person name="Gowdaman V."/>
            <person name="Engineer A.E."/>
            <person name="Dagar S."/>
            <person name="Dhakephalkar P.K."/>
        </authorList>
    </citation>
    <scope>NUCLEOTIDE SEQUENCE [LARGE SCALE GENOMIC DNA]</scope>
    <source>
        <strain evidence="1 2">PW21</strain>
    </source>
</reference>
<dbReference type="RefSeq" id="WP_111250648.1">
    <property type="nucleotide sequence ID" value="NZ_QKWH01000004.1"/>
</dbReference>
<dbReference type="Proteomes" id="UP000248783">
    <property type="component" value="Unassembled WGS sequence"/>
</dbReference>